<dbReference type="RefSeq" id="WP_004808059.1">
    <property type="nucleotide sequence ID" value="NZ_CP116394.1"/>
</dbReference>
<organism evidence="2 3">
    <name type="scientific">Winkia neuii subsp. anitrata</name>
    <dbReference type="NCBI Taxonomy" id="29318"/>
    <lineage>
        <taxon>Bacteria</taxon>
        <taxon>Bacillati</taxon>
        <taxon>Actinomycetota</taxon>
        <taxon>Actinomycetes</taxon>
        <taxon>Actinomycetales</taxon>
        <taxon>Actinomycetaceae</taxon>
        <taxon>Winkia</taxon>
    </lineage>
</organism>
<dbReference type="SUPFAM" id="SSF53098">
    <property type="entry name" value="Ribonuclease H-like"/>
    <property type="match status" value="1"/>
</dbReference>
<dbReference type="Pfam" id="PF00075">
    <property type="entry name" value="RNase_H"/>
    <property type="match status" value="1"/>
</dbReference>
<name>A0AB38XNM4_9ACTO</name>
<dbReference type="AlphaFoldDB" id="A0AB38XNM4"/>
<evidence type="ECO:0000313" key="3">
    <source>
        <dbReference type="Proteomes" id="UP001211044"/>
    </source>
</evidence>
<protein>
    <recommendedName>
        <fullName evidence="1">RNase H type-1 domain-containing protein</fullName>
    </recommendedName>
</protein>
<dbReference type="KEGG" id="wne:PIG85_09960"/>
<dbReference type="InterPro" id="IPR012337">
    <property type="entry name" value="RNaseH-like_sf"/>
</dbReference>
<dbReference type="InterPro" id="IPR002156">
    <property type="entry name" value="RNaseH_domain"/>
</dbReference>
<dbReference type="GO" id="GO:0003676">
    <property type="term" value="F:nucleic acid binding"/>
    <property type="evidence" value="ECO:0007669"/>
    <property type="project" value="InterPro"/>
</dbReference>
<dbReference type="EMBL" id="CP116394">
    <property type="protein sequence ID" value="WCE45952.1"/>
    <property type="molecule type" value="Genomic_DNA"/>
</dbReference>
<accession>A0AB38XNM4</accession>
<dbReference type="Proteomes" id="UP001211044">
    <property type="component" value="Chromosome"/>
</dbReference>
<feature type="domain" description="RNase H type-1" evidence="1">
    <location>
        <begin position="150"/>
        <end position="292"/>
    </location>
</feature>
<dbReference type="GO" id="GO:0004523">
    <property type="term" value="F:RNA-DNA hybrid ribonuclease activity"/>
    <property type="evidence" value="ECO:0007669"/>
    <property type="project" value="InterPro"/>
</dbReference>
<evidence type="ECO:0000313" key="2">
    <source>
        <dbReference type="EMBL" id="WCE45952.1"/>
    </source>
</evidence>
<proteinExistence type="predicted"/>
<evidence type="ECO:0000259" key="1">
    <source>
        <dbReference type="Pfam" id="PF00075"/>
    </source>
</evidence>
<reference evidence="2" key="1">
    <citation type="submission" date="2023-01" db="EMBL/GenBank/DDBJ databases">
        <title>Comparative Genomic Analysis of the Clinically-Derived Winkia Strain NY0527 Provides Evidence into the Taxonomic Reassignment of Winkia neuii and Characterizes Their Virulence Traits.</title>
        <authorList>
            <person name="Cai X."/>
            <person name="Peng Y."/>
            <person name="Li M."/>
            <person name="Qiu Y."/>
            <person name="Wang Y."/>
            <person name="Xu L."/>
            <person name="Hou Q."/>
        </authorList>
    </citation>
    <scope>NUCLEOTIDE SEQUENCE</scope>
    <source>
        <strain evidence="2">NY0527</strain>
    </source>
</reference>
<dbReference type="Gene3D" id="3.30.420.10">
    <property type="entry name" value="Ribonuclease H-like superfamily/Ribonuclease H"/>
    <property type="match status" value="1"/>
</dbReference>
<sequence>MSQPASRASNRLTRLIAVHSVQTSVGPAELVITVTTKDGAVEARIDEPVSLQDELPMMVLRRFSEVVAWKQPAAVRISACRVADEIRSYEDSFPIITLVDGTDPIARKLGAEVRARAAEWAGDNAAHLRELAKAQATRKKFEDALVKPLVVVATDGSVGRGNPQGAWAWIDSLGGGNGDLYTGDIVECELWAIIRAIRSHPNTRMRIITDSQVSVDLVEARLSPQARREREQGKDPVDMPEISRDASALADKAARAIEKHVGVVSLEWVRSHAAKPQNLAEYMNEGADTAAVLVRRRLSDPQLANREDVRARVRTVASATIANYRRSL</sequence>
<gene>
    <name evidence="2" type="ORF">PIG85_09960</name>
</gene>
<dbReference type="InterPro" id="IPR036397">
    <property type="entry name" value="RNaseH_sf"/>
</dbReference>